<evidence type="ECO:0000256" key="2">
    <source>
        <dbReference type="ARBA" id="ARBA00023315"/>
    </source>
</evidence>
<proteinExistence type="predicted"/>
<evidence type="ECO:0000256" key="1">
    <source>
        <dbReference type="ARBA" id="ARBA00022679"/>
    </source>
</evidence>
<organism evidence="4">
    <name type="scientific">Phytobacter massiliensis</name>
    <dbReference type="NCBI Taxonomy" id="1485952"/>
    <lineage>
        <taxon>Bacteria</taxon>
        <taxon>Pseudomonadati</taxon>
        <taxon>Pseudomonadota</taxon>
        <taxon>Gammaproteobacteria</taxon>
        <taxon>Enterobacterales</taxon>
        <taxon>Enterobacteriaceae</taxon>
        <taxon>Phytobacter</taxon>
    </lineage>
</organism>
<reference evidence="4" key="1">
    <citation type="submission" date="2019-11" db="EMBL/GenBank/DDBJ databases">
        <authorList>
            <person name="Feng L."/>
        </authorList>
    </citation>
    <scope>NUCLEOTIDE SEQUENCE</scope>
    <source>
        <strain evidence="4">EMassiliensisLFYP7</strain>
    </source>
</reference>
<keyword evidence="1 4" id="KW-0808">Transferase</keyword>
<gene>
    <name evidence="4" type="ORF">EMLFYP7_04315</name>
</gene>
<dbReference type="EMBL" id="CACRTZ010000037">
    <property type="protein sequence ID" value="VYU79443.1"/>
    <property type="molecule type" value="Genomic_DNA"/>
</dbReference>
<dbReference type="InterPro" id="IPR000182">
    <property type="entry name" value="GNAT_dom"/>
</dbReference>
<dbReference type="RefSeq" id="WP_156567499.1">
    <property type="nucleotide sequence ID" value="NZ_CACRTZ010000037.1"/>
</dbReference>
<dbReference type="PANTHER" id="PTHR10545:SF42">
    <property type="entry name" value="ACETYLTRANSFERASE"/>
    <property type="match status" value="1"/>
</dbReference>
<keyword evidence="2" id="KW-0012">Acyltransferase</keyword>
<dbReference type="Pfam" id="PF00583">
    <property type="entry name" value="Acetyltransf_1"/>
    <property type="match status" value="1"/>
</dbReference>
<accession>A0A6N3HU92</accession>
<dbReference type="PANTHER" id="PTHR10545">
    <property type="entry name" value="DIAMINE N-ACETYLTRANSFERASE"/>
    <property type="match status" value="1"/>
</dbReference>
<dbReference type="InterPro" id="IPR051016">
    <property type="entry name" value="Diverse_Substrate_AcTransf"/>
</dbReference>
<dbReference type="AlphaFoldDB" id="A0A6N3HU92"/>
<name>A0A6N3HU92_9ENTR</name>
<feature type="domain" description="N-acetyltransferase" evidence="3">
    <location>
        <begin position="4"/>
        <end position="147"/>
    </location>
</feature>
<dbReference type="SUPFAM" id="SSF55729">
    <property type="entry name" value="Acyl-CoA N-acyltransferases (Nat)"/>
    <property type="match status" value="1"/>
</dbReference>
<evidence type="ECO:0000259" key="3">
    <source>
        <dbReference type="PROSITE" id="PS51186"/>
    </source>
</evidence>
<sequence>MSEVIVREAVAEDYAQWRILWEGYNSFYAATLEDAITQHTWDRALNPASPVLCRVAQYEGKVVGFALCVLHEGTYHMSPVCYLEDFFVDANLRGRGIGHAVLSALRKEAQEKGWAKVYWFTRETNPARKLYDKEAATDDFVRYTMKM</sequence>
<dbReference type="Gene3D" id="3.40.630.30">
    <property type="match status" value="1"/>
</dbReference>
<evidence type="ECO:0000313" key="4">
    <source>
        <dbReference type="EMBL" id="VYU79443.1"/>
    </source>
</evidence>
<dbReference type="PROSITE" id="PS51186">
    <property type="entry name" value="GNAT"/>
    <property type="match status" value="1"/>
</dbReference>
<dbReference type="InterPro" id="IPR016181">
    <property type="entry name" value="Acyl_CoA_acyltransferase"/>
</dbReference>
<dbReference type="CDD" id="cd04301">
    <property type="entry name" value="NAT_SF"/>
    <property type="match status" value="1"/>
</dbReference>
<protein>
    <submittedName>
        <fullName evidence="4">Acetyltransferase (GNAT) family protein</fullName>
    </submittedName>
</protein>
<dbReference type="GO" id="GO:0008080">
    <property type="term" value="F:N-acetyltransferase activity"/>
    <property type="evidence" value="ECO:0007669"/>
    <property type="project" value="TreeGrafter"/>
</dbReference>